<sequence>MTAQEWHGQTPRAPGHVLIVGGGASGVLMAVHLLAQSGQAFRVTLVERRRRLGRGIAYSTTAQDHLLNTRVHNMSAFTSDPDHFRDWLARRPAGAGASGDSFVSRSIYGAYLSSLLSSWRRIGFHRRITCVTAECQRLEPISRGIAAHFSDGSVRLADVAILATGHVERDAHPLASPWEPVAVGLDQRVVLVGTGLTMVDQVVSLLRAGHKGEIVALSRRGLLPHGHRPTRPLSLGLQDLPLGAPPSAILRWLRRLAREAEAQGGTWRDAVDGVRPYVRCFWRRMTLGDRSRFLRHGLAWWDIHRHRIPPDSADQLAAALRSGQLRLHRAEFAHAEPGPEGVRLHLRPRGGADGPRTLDCAVAVDCRGIRSDPEAHASPLVADLLRAGVARVDPLRIGLEVTLDCRVVDARGRASDRIFAVGPASRAGFWEITAIPDIREQVARLAALLAGEAADAFDEGRRQTRPVQS</sequence>
<dbReference type="EMBL" id="QAOT01000023">
    <property type="protein sequence ID" value="PTR12986.1"/>
    <property type="molecule type" value="Genomic_DNA"/>
</dbReference>
<dbReference type="RefSeq" id="WP_181318554.1">
    <property type="nucleotide sequence ID" value="NZ_CP090022.1"/>
</dbReference>
<dbReference type="PANTHER" id="PTHR40254:SF1">
    <property type="entry name" value="BLR0577 PROTEIN"/>
    <property type="match status" value="1"/>
</dbReference>
<dbReference type="InterPro" id="IPR038732">
    <property type="entry name" value="HpyO/CreE_NAD-binding"/>
</dbReference>
<dbReference type="InterPro" id="IPR036188">
    <property type="entry name" value="FAD/NAD-bd_sf"/>
</dbReference>
<name>A0A2T5JT48_9RHOB</name>
<dbReference type="PANTHER" id="PTHR40254">
    <property type="entry name" value="BLR0577 PROTEIN"/>
    <property type="match status" value="1"/>
</dbReference>
<dbReference type="AlphaFoldDB" id="A0A2T5JT48"/>
<gene>
    <name evidence="2" type="ORF">C8J28_12343</name>
</gene>
<dbReference type="SUPFAM" id="SSF51905">
    <property type="entry name" value="FAD/NAD(P)-binding domain"/>
    <property type="match status" value="1"/>
</dbReference>
<evidence type="ECO:0000259" key="1">
    <source>
        <dbReference type="Pfam" id="PF13454"/>
    </source>
</evidence>
<comment type="caution">
    <text evidence="2">The sequence shown here is derived from an EMBL/GenBank/DDBJ whole genome shotgun (WGS) entry which is preliminary data.</text>
</comment>
<evidence type="ECO:0000313" key="2">
    <source>
        <dbReference type="EMBL" id="PTR12986.1"/>
    </source>
</evidence>
<feature type="domain" description="FAD-dependent urate hydroxylase HpyO/Asp monooxygenase CreE-like FAD/NAD(P)-binding" evidence="1">
    <location>
        <begin position="19"/>
        <end position="166"/>
    </location>
</feature>
<reference evidence="2 3" key="1">
    <citation type="submission" date="2018-04" db="EMBL/GenBank/DDBJ databases">
        <title>Genomic Encyclopedia of Type Strains, Phase III (KMG-III): the genomes of soil and plant-associated and newly described type strains.</title>
        <authorList>
            <person name="Whitman W."/>
        </authorList>
    </citation>
    <scope>NUCLEOTIDE SEQUENCE [LARGE SCALE GENOMIC DNA]</scope>
    <source>
        <strain evidence="2 3">KA25</strain>
    </source>
</reference>
<dbReference type="Pfam" id="PF13454">
    <property type="entry name" value="NAD_binding_9"/>
    <property type="match status" value="1"/>
</dbReference>
<dbReference type="Gene3D" id="3.50.50.60">
    <property type="entry name" value="FAD/NAD(P)-binding domain"/>
    <property type="match status" value="1"/>
</dbReference>
<keyword evidence="3" id="KW-1185">Reference proteome</keyword>
<dbReference type="Proteomes" id="UP000244060">
    <property type="component" value="Unassembled WGS sequence"/>
</dbReference>
<proteinExistence type="predicted"/>
<accession>A0A2T5JT48</accession>
<protein>
    <submittedName>
        <fullName evidence="2">Putative NAD(P)/FAD-binding protein YdhS</fullName>
    </submittedName>
</protein>
<organism evidence="2 3">
    <name type="scientific">Cereibacter azotoformans</name>
    <dbReference type="NCBI Taxonomy" id="43057"/>
    <lineage>
        <taxon>Bacteria</taxon>
        <taxon>Pseudomonadati</taxon>
        <taxon>Pseudomonadota</taxon>
        <taxon>Alphaproteobacteria</taxon>
        <taxon>Rhodobacterales</taxon>
        <taxon>Paracoccaceae</taxon>
        <taxon>Cereibacter</taxon>
    </lineage>
</organism>
<evidence type="ECO:0000313" key="3">
    <source>
        <dbReference type="Proteomes" id="UP000244060"/>
    </source>
</evidence>
<dbReference type="InterPro" id="IPR052189">
    <property type="entry name" value="L-asp_N-monooxygenase_NS-form"/>
</dbReference>